<reference evidence="1" key="1">
    <citation type="submission" date="2018-05" db="EMBL/GenBank/DDBJ databases">
        <authorList>
            <person name="Lanie J.A."/>
            <person name="Ng W.-L."/>
            <person name="Kazmierczak K.M."/>
            <person name="Andrzejewski T.M."/>
            <person name="Davidsen T.M."/>
            <person name="Wayne K.J."/>
            <person name="Tettelin H."/>
            <person name="Glass J.I."/>
            <person name="Rusch D."/>
            <person name="Podicherti R."/>
            <person name="Tsui H.-C.T."/>
            <person name="Winkler M.E."/>
        </authorList>
    </citation>
    <scope>NUCLEOTIDE SEQUENCE</scope>
</reference>
<evidence type="ECO:0008006" key="2">
    <source>
        <dbReference type="Google" id="ProtNLM"/>
    </source>
</evidence>
<dbReference type="InterPro" id="IPR036291">
    <property type="entry name" value="NAD(P)-bd_dom_sf"/>
</dbReference>
<dbReference type="SUPFAM" id="SSF51735">
    <property type="entry name" value="NAD(P)-binding Rossmann-fold domains"/>
    <property type="match status" value="1"/>
</dbReference>
<dbReference type="EMBL" id="UINC01018325">
    <property type="protein sequence ID" value="SVA76867.1"/>
    <property type="molecule type" value="Genomic_DNA"/>
</dbReference>
<name>A0A381YK80_9ZZZZ</name>
<dbReference type="AlphaFoldDB" id="A0A381YK80"/>
<protein>
    <recommendedName>
        <fullName evidence="2">3-beta hydroxysteroid dehydrogenase/isomerase domain-containing protein</fullName>
    </recommendedName>
</protein>
<organism evidence="1">
    <name type="scientific">marine metagenome</name>
    <dbReference type="NCBI Taxonomy" id="408172"/>
    <lineage>
        <taxon>unclassified sequences</taxon>
        <taxon>metagenomes</taxon>
        <taxon>ecological metagenomes</taxon>
    </lineage>
</organism>
<sequence length="118" mass="13483">VRCLKGDYPSGAAFFVDDGKTHTIQQLIAPMAKAFGKEPKIIYLPSWVFRPLASAAYWVCTAFRKEAVITPSKIKELLCPHWVCESQKTQEILQWKPQIALEEGIGETARWYKQKGWI</sequence>
<evidence type="ECO:0000313" key="1">
    <source>
        <dbReference type="EMBL" id="SVA76867.1"/>
    </source>
</evidence>
<accession>A0A381YK80</accession>
<feature type="non-terminal residue" evidence="1">
    <location>
        <position position="1"/>
    </location>
</feature>
<dbReference type="Gene3D" id="3.40.50.720">
    <property type="entry name" value="NAD(P)-binding Rossmann-like Domain"/>
    <property type="match status" value="1"/>
</dbReference>
<proteinExistence type="predicted"/>
<gene>
    <name evidence="1" type="ORF">METZ01_LOCUS129721</name>
</gene>